<feature type="region of interest" description="Disordered" evidence="3">
    <location>
        <begin position="73"/>
        <end position="92"/>
    </location>
</feature>
<evidence type="ECO:0000313" key="4">
    <source>
        <dbReference type="EMBL" id="SCN60740.1"/>
    </source>
</evidence>
<dbReference type="EMBL" id="LT608161">
    <property type="protein sequence ID" value="SCN60740.1"/>
    <property type="molecule type" value="Genomic_DNA"/>
</dbReference>
<name>A0A1D3RX97_PLACU</name>
<dbReference type="PANTHER" id="PTHR18962">
    <property type="entry name" value="COILED-COIL DOMAIN-CONTAINING PROTEIN 39"/>
    <property type="match status" value="1"/>
</dbReference>
<evidence type="ECO:0000256" key="3">
    <source>
        <dbReference type="SAM" id="MobiDB-lite"/>
    </source>
</evidence>
<dbReference type="GO" id="GO:0036159">
    <property type="term" value="P:inner dynein arm assembly"/>
    <property type="evidence" value="ECO:0007669"/>
    <property type="project" value="InterPro"/>
</dbReference>
<feature type="region of interest" description="Disordered" evidence="3">
    <location>
        <begin position="920"/>
        <end position="940"/>
    </location>
</feature>
<feature type="coiled-coil region" evidence="2">
    <location>
        <begin position="562"/>
        <end position="680"/>
    </location>
</feature>
<gene>
    <name evidence="4" type="ORF">PCHCB_000218000</name>
</gene>
<keyword evidence="1 2" id="KW-0175">Coiled coil</keyword>
<feature type="coiled-coil region" evidence="2">
    <location>
        <begin position="337"/>
        <end position="486"/>
    </location>
</feature>
<dbReference type="PANTHER" id="PTHR18962:SF0">
    <property type="entry name" value="COILED-COIL DOMAIN-CONTAINING PROTEIN 39"/>
    <property type="match status" value="1"/>
</dbReference>
<feature type="coiled-coil region" evidence="2">
    <location>
        <begin position="109"/>
        <end position="171"/>
    </location>
</feature>
<feature type="compositionally biased region" description="Low complexity" evidence="3">
    <location>
        <begin position="925"/>
        <end position="940"/>
    </location>
</feature>
<feature type="compositionally biased region" description="Basic and acidic residues" evidence="3">
    <location>
        <begin position="1"/>
        <end position="15"/>
    </location>
</feature>
<feature type="coiled-coil region" evidence="2">
    <location>
        <begin position="256"/>
        <end position="311"/>
    </location>
</feature>
<proteinExistence type="predicted"/>
<dbReference type="GO" id="GO:0060285">
    <property type="term" value="P:cilium-dependent cell motility"/>
    <property type="evidence" value="ECO:0007669"/>
    <property type="project" value="TreeGrafter"/>
</dbReference>
<evidence type="ECO:0000313" key="5">
    <source>
        <dbReference type="Proteomes" id="UP000195489"/>
    </source>
</evidence>
<feature type="region of interest" description="Disordered" evidence="3">
    <location>
        <begin position="34"/>
        <end position="66"/>
    </location>
</feature>
<feature type="coiled-coil region" evidence="2">
    <location>
        <begin position="766"/>
        <end position="891"/>
    </location>
</feature>
<organism evidence="4 5">
    <name type="scientific">Plasmodium chabaudi chabaudi</name>
    <dbReference type="NCBI Taxonomy" id="31271"/>
    <lineage>
        <taxon>Eukaryota</taxon>
        <taxon>Sar</taxon>
        <taxon>Alveolata</taxon>
        <taxon>Apicomplexa</taxon>
        <taxon>Aconoidasida</taxon>
        <taxon>Haemosporida</taxon>
        <taxon>Plasmodiidae</taxon>
        <taxon>Plasmodium</taxon>
        <taxon>Plasmodium (Vinckeia)</taxon>
    </lineage>
</organism>
<protein>
    <submittedName>
        <fullName evidence="4">Uncharacterized protein</fullName>
    </submittedName>
</protein>
<accession>A0A1D3RX97</accession>
<reference evidence="4 5" key="1">
    <citation type="submission" date="2016-08" db="EMBL/GenBank/DDBJ databases">
        <authorList>
            <consortium name="Pathogen Informatics"/>
        </authorList>
    </citation>
    <scope>NUCLEOTIDE SEQUENCE [LARGE SCALE GENOMIC DNA]</scope>
    <source>
        <strain evidence="4 5">CB</strain>
    </source>
</reference>
<dbReference type="InterPro" id="IPR033290">
    <property type="entry name" value="CCDC39"/>
</dbReference>
<feature type="region of interest" description="Disordered" evidence="3">
    <location>
        <begin position="1"/>
        <end position="22"/>
    </location>
</feature>
<dbReference type="AlphaFoldDB" id="A0A1D3RX97"/>
<feature type="compositionally biased region" description="Basic and acidic residues" evidence="3">
    <location>
        <begin position="36"/>
        <end position="60"/>
    </location>
</feature>
<dbReference type="Pfam" id="PF24161">
    <property type="entry name" value="CCDC39"/>
    <property type="match status" value="1"/>
</dbReference>
<evidence type="ECO:0000256" key="1">
    <source>
        <dbReference type="ARBA" id="ARBA00023054"/>
    </source>
</evidence>
<dbReference type="GO" id="GO:0003341">
    <property type="term" value="P:cilium movement"/>
    <property type="evidence" value="ECO:0007669"/>
    <property type="project" value="InterPro"/>
</dbReference>
<dbReference type="GO" id="GO:0005930">
    <property type="term" value="C:axoneme"/>
    <property type="evidence" value="ECO:0007669"/>
    <property type="project" value="InterPro"/>
</dbReference>
<sequence>MKKEKNKDEYSEENKSMNIMANQKNNNTIASYQGEMIKDNTKNENLNVEKEKMDIDKYPEMSDISTDDLLSDVVTESDEETENEYDDKFEDNEGEYKDTLYEKFQNNEINILSDEIKKKEIQLEENNKDIWKLKKRFSKIEKYIILKKKKINDLKKRIEEKRILEEEENKLCKNIEMKNVFLNKECKKIRFERDKNGEQIIKTENEYNKCIKDIEEIKVKLVYKENELDQWIDKIHLIQKEEFEVEKFKLLKDKEIKKLSHNLEKLNLEKIENDKNLDKIKTEILKHSIELQCTINENQEMIKDKKNLKKKWECIVDSINSRDNTIFKLEGNFRKYLNKEKKLKEKYEHMNNSLLKEKLKIEQIENEIKSNQMSLSNIRKEENEINKRLEDLISEKDLLKKNYDHESFYFKEQIEEMKNLEIRLNELEKSYKHLSLSNEKAKIEFENAEVKNLEQKDLINKIEKVLNEEENKLSLLINNIKIMDDEKFKLSQILQKSKNEYTILEAEVLGTEIKIKHMKNDIKKIEKNLERQKEIIYKFDFHTQILTKKLNSILGNNTLEKKKENQKKVLSLEKELKKYEDIFNTLNNEMKRINIELKNIKIYQNDIKIKKLNNKEMVDKLKLDIKSLETSLINENKEKENIMLIELNLKIELDKLKGVFEKYLNNLNILKDQKKIYANQEKLKDQDINANIESLKVIIKNVNEEIHKLSMLVSDKKSKCNKLEINLGDPIVEATNIEGRSLSAEAKESMKMGLNNENENKCIYYKIKVEEDITKLKEILKKIDDQISKEEEEANNFEKTLNDIMQTNKVFNENIKCIDPQHKIFLKKKNKLNKKLNEINDKIEQVEQNINEYDKKGQIAENQFNNMLEDKTNIEEKLTVLKENIEKMGHKINEIFVKIERASNQLRNILSSPKPKYEKIKTTNENDQNVDNADNVDNAGNADNISLEKKVLKKIQTESLKEKLTLLFECFKDCEDNSIGKEILQVIETS</sequence>
<dbReference type="Proteomes" id="UP000195489">
    <property type="component" value="Chromosome 9"/>
</dbReference>
<evidence type="ECO:0000256" key="2">
    <source>
        <dbReference type="SAM" id="Coils"/>
    </source>
</evidence>